<dbReference type="EMBL" id="UINC01001659">
    <property type="protein sequence ID" value="SUZ85959.1"/>
    <property type="molecule type" value="Genomic_DNA"/>
</dbReference>
<dbReference type="InterPro" id="IPR005631">
    <property type="entry name" value="SDH"/>
</dbReference>
<dbReference type="SUPFAM" id="SSF109910">
    <property type="entry name" value="YgfY-like"/>
    <property type="match status" value="1"/>
</dbReference>
<organism evidence="4">
    <name type="scientific">marine metagenome</name>
    <dbReference type="NCBI Taxonomy" id="408172"/>
    <lineage>
        <taxon>unclassified sequences</taxon>
        <taxon>metagenomes</taxon>
        <taxon>ecological metagenomes</taxon>
    </lineage>
</organism>
<proteinExistence type="predicted"/>
<accession>A0A381R595</accession>
<dbReference type="InterPro" id="IPR050531">
    <property type="entry name" value="SdhE_FAD_assembly_factor"/>
</dbReference>
<evidence type="ECO:0000313" key="4">
    <source>
        <dbReference type="EMBL" id="SUZ85959.1"/>
    </source>
</evidence>
<keyword evidence="3" id="KW-0143">Chaperone</keyword>
<evidence type="ECO:0000256" key="3">
    <source>
        <dbReference type="ARBA" id="ARBA00023186"/>
    </source>
</evidence>
<dbReference type="PANTHER" id="PTHR39585">
    <property type="entry name" value="FAD ASSEMBLY FACTOR SDHE"/>
    <property type="match status" value="1"/>
</dbReference>
<protein>
    <recommendedName>
        <fullName evidence="5">FAD assembly factor SdhE</fullName>
    </recommendedName>
</protein>
<reference evidence="4" key="1">
    <citation type="submission" date="2018-05" db="EMBL/GenBank/DDBJ databases">
        <authorList>
            <person name="Lanie J.A."/>
            <person name="Ng W.-L."/>
            <person name="Kazmierczak K.M."/>
            <person name="Andrzejewski T.M."/>
            <person name="Davidsen T.M."/>
            <person name="Wayne K.J."/>
            <person name="Tettelin H."/>
            <person name="Glass J.I."/>
            <person name="Rusch D."/>
            <person name="Podicherti R."/>
            <person name="Tsui H.-C.T."/>
            <person name="Winkler M.E."/>
        </authorList>
    </citation>
    <scope>NUCLEOTIDE SEQUENCE</scope>
</reference>
<dbReference type="Gene3D" id="1.10.150.250">
    <property type="entry name" value="Flavinator of succinate dehydrogenase"/>
    <property type="match status" value="1"/>
</dbReference>
<evidence type="ECO:0008006" key="5">
    <source>
        <dbReference type="Google" id="ProtNLM"/>
    </source>
</evidence>
<dbReference type="GO" id="GO:0005737">
    <property type="term" value="C:cytoplasm"/>
    <property type="evidence" value="ECO:0007669"/>
    <property type="project" value="UniProtKB-SubCell"/>
</dbReference>
<dbReference type="Pfam" id="PF03937">
    <property type="entry name" value="Sdh5"/>
    <property type="match status" value="1"/>
</dbReference>
<dbReference type="AlphaFoldDB" id="A0A381R595"/>
<comment type="subcellular location">
    <subcellularLocation>
        <location evidence="1">Cytoplasm</location>
    </subcellularLocation>
</comment>
<gene>
    <name evidence="4" type="ORF">METZ01_LOCUS38813</name>
</gene>
<dbReference type="PANTHER" id="PTHR39585:SF1">
    <property type="entry name" value="FAD ASSEMBLY FACTOR SDHE"/>
    <property type="match status" value="1"/>
</dbReference>
<keyword evidence="2" id="KW-0963">Cytoplasm</keyword>
<evidence type="ECO:0000256" key="2">
    <source>
        <dbReference type="ARBA" id="ARBA00022490"/>
    </source>
</evidence>
<dbReference type="InterPro" id="IPR036714">
    <property type="entry name" value="SDH_sf"/>
</dbReference>
<sequence length="84" mass="10385">MQEFDKRKIFWRSRRGMLELDLLLVPFATQIFETLNLRDQMLYKEFLEHEDQDLTNWLMGREEPTDMRFKTLIKKILIHNKKVN</sequence>
<dbReference type="GO" id="GO:0006105">
    <property type="term" value="P:succinate metabolic process"/>
    <property type="evidence" value="ECO:0007669"/>
    <property type="project" value="TreeGrafter"/>
</dbReference>
<evidence type="ECO:0000256" key="1">
    <source>
        <dbReference type="ARBA" id="ARBA00004496"/>
    </source>
</evidence>
<name>A0A381R595_9ZZZZ</name>